<keyword evidence="4" id="KW-0808">Transferase</keyword>
<name>A0A0P6XWY3_9CHLR</name>
<evidence type="ECO:0000256" key="1">
    <source>
        <dbReference type="ARBA" id="ARBA00004776"/>
    </source>
</evidence>
<dbReference type="PANTHER" id="PTHR43179:SF12">
    <property type="entry name" value="GALACTOFURANOSYLTRANSFERASE GLFT2"/>
    <property type="match status" value="1"/>
</dbReference>
<dbReference type="PANTHER" id="PTHR43179">
    <property type="entry name" value="RHAMNOSYLTRANSFERASE WBBL"/>
    <property type="match status" value="1"/>
</dbReference>
<organism evidence="6 7">
    <name type="scientific">Ornatilinea apprima</name>
    <dbReference type="NCBI Taxonomy" id="1134406"/>
    <lineage>
        <taxon>Bacteria</taxon>
        <taxon>Bacillati</taxon>
        <taxon>Chloroflexota</taxon>
        <taxon>Anaerolineae</taxon>
        <taxon>Anaerolineales</taxon>
        <taxon>Anaerolineaceae</taxon>
        <taxon>Ornatilinea</taxon>
    </lineage>
</organism>
<dbReference type="RefSeq" id="WP_075060992.1">
    <property type="nucleotide sequence ID" value="NZ_LGCL01000002.1"/>
</dbReference>
<keyword evidence="3" id="KW-0328">Glycosyltransferase</keyword>
<feature type="domain" description="Glycosyltransferase 2-like" evidence="5">
    <location>
        <begin position="16"/>
        <end position="190"/>
    </location>
</feature>
<dbReference type="InterPro" id="IPR001173">
    <property type="entry name" value="Glyco_trans_2-like"/>
</dbReference>
<evidence type="ECO:0000259" key="5">
    <source>
        <dbReference type="Pfam" id="PF00535"/>
    </source>
</evidence>
<evidence type="ECO:0000256" key="4">
    <source>
        <dbReference type="ARBA" id="ARBA00022679"/>
    </source>
</evidence>
<dbReference type="Pfam" id="PF00535">
    <property type="entry name" value="Glycos_transf_2"/>
    <property type="match status" value="1"/>
</dbReference>
<dbReference type="GO" id="GO:0016757">
    <property type="term" value="F:glycosyltransferase activity"/>
    <property type="evidence" value="ECO:0007669"/>
    <property type="project" value="UniProtKB-KW"/>
</dbReference>
<dbReference type="Proteomes" id="UP000050417">
    <property type="component" value="Unassembled WGS sequence"/>
</dbReference>
<comment type="pathway">
    <text evidence="1">Cell wall biogenesis; cell wall polysaccharide biosynthesis.</text>
</comment>
<dbReference type="CDD" id="cd04186">
    <property type="entry name" value="GT_2_like_c"/>
    <property type="match status" value="1"/>
</dbReference>
<protein>
    <recommendedName>
        <fullName evidence="5">Glycosyltransferase 2-like domain-containing protein</fullName>
    </recommendedName>
</protein>
<proteinExistence type="inferred from homology"/>
<dbReference type="STRING" id="1134406.ADN00_00485"/>
<dbReference type="OrthoDB" id="9813495at2"/>
<dbReference type="EMBL" id="LGCL01000002">
    <property type="protein sequence ID" value="KPL81048.1"/>
    <property type="molecule type" value="Genomic_DNA"/>
</dbReference>
<comment type="caution">
    <text evidence="6">The sequence shown here is derived from an EMBL/GenBank/DDBJ whole genome shotgun (WGS) entry which is preliminary data.</text>
</comment>
<dbReference type="AlphaFoldDB" id="A0A0P6XWY3"/>
<comment type="similarity">
    <text evidence="2">Belongs to the glycosyltransferase 2 family.</text>
</comment>
<dbReference type="SUPFAM" id="SSF53448">
    <property type="entry name" value="Nucleotide-diphospho-sugar transferases"/>
    <property type="match status" value="1"/>
</dbReference>
<keyword evidence="7" id="KW-1185">Reference proteome</keyword>
<reference evidence="6 7" key="1">
    <citation type="submission" date="2015-07" db="EMBL/GenBank/DDBJ databases">
        <title>Genome sequence of Ornatilinea apprima DSM 23815.</title>
        <authorList>
            <person name="Hemp J."/>
            <person name="Ward L.M."/>
            <person name="Pace L.A."/>
            <person name="Fischer W.W."/>
        </authorList>
    </citation>
    <scope>NUCLEOTIDE SEQUENCE [LARGE SCALE GENOMIC DNA]</scope>
    <source>
        <strain evidence="6 7">P3M-1</strain>
    </source>
</reference>
<sequence>MARKNEFNKSYPSVWIIIINWNRWTDTEACLKSLEDLTYPNFSVLVVDNGSTDGSVERLKRLNGINTILLKTNEGFVGGNNIGVDYARKYQPDYFLLLNNDTLVDAHFLSRLVTALESTPDIGIAGPLICYAGLPDTIWSAGGSIDLSRGETSMVGIGQKKELFDTRSPFSVDFVTGCALLVKRQVIDEIGFLDDRFFAYYEETEFCVRARKNGWGCVVVPQALIWHKITPEARAASENVHYYMTRNRLLFIRLSKMGWLVYLRALAEDLRTLVSWSIRLKWKNQRRLRKAHIQALMDNLGNRWGKRIVRAS</sequence>
<accession>A0A0P6XWY3</accession>
<gene>
    <name evidence="6" type="ORF">ADN00_00485</name>
</gene>
<evidence type="ECO:0000256" key="3">
    <source>
        <dbReference type="ARBA" id="ARBA00022676"/>
    </source>
</evidence>
<evidence type="ECO:0000256" key="2">
    <source>
        <dbReference type="ARBA" id="ARBA00006739"/>
    </source>
</evidence>
<evidence type="ECO:0000313" key="7">
    <source>
        <dbReference type="Proteomes" id="UP000050417"/>
    </source>
</evidence>
<dbReference type="InterPro" id="IPR029044">
    <property type="entry name" value="Nucleotide-diphossugar_trans"/>
</dbReference>
<dbReference type="Gene3D" id="3.90.550.10">
    <property type="entry name" value="Spore Coat Polysaccharide Biosynthesis Protein SpsA, Chain A"/>
    <property type="match status" value="1"/>
</dbReference>
<evidence type="ECO:0000313" key="6">
    <source>
        <dbReference type="EMBL" id="KPL81048.1"/>
    </source>
</evidence>